<accession>A0A5B8U8H4</accession>
<dbReference type="KEGG" id="bsol:FSW04_17590"/>
<evidence type="ECO:0000256" key="1">
    <source>
        <dbReference type="SAM" id="MobiDB-lite"/>
    </source>
</evidence>
<dbReference type="Pfam" id="PF13668">
    <property type="entry name" value="Ferritin_2"/>
    <property type="match status" value="1"/>
</dbReference>
<keyword evidence="3" id="KW-1185">Reference proteome</keyword>
<evidence type="ECO:0000313" key="3">
    <source>
        <dbReference type="Proteomes" id="UP000321805"/>
    </source>
</evidence>
<dbReference type="Proteomes" id="UP000321805">
    <property type="component" value="Chromosome"/>
</dbReference>
<organism evidence="2 3">
    <name type="scientific">Baekduia soli</name>
    <dbReference type="NCBI Taxonomy" id="496014"/>
    <lineage>
        <taxon>Bacteria</taxon>
        <taxon>Bacillati</taxon>
        <taxon>Actinomycetota</taxon>
        <taxon>Thermoleophilia</taxon>
        <taxon>Solirubrobacterales</taxon>
        <taxon>Baekduiaceae</taxon>
        <taxon>Baekduia</taxon>
    </lineage>
</organism>
<name>A0A5B8U8H4_9ACTN</name>
<gene>
    <name evidence="2" type="ORF">FSW04_17590</name>
</gene>
<dbReference type="EMBL" id="CP042430">
    <property type="protein sequence ID" value="QEC49211.1"/>
    <property type="molecule type" value="Genomic_DNA"/>
</dbReference>
<feature type="region of interest" description="Disordered" evidence="1">
    <location>
        <begin position="1"/>
        <end position="24"/>
    </location>
</feature>
<evidence type="ECO:0000313" key="2">
    <source>
        <dbReference type="EMBL" id="QEC49211.1"/>
    </source>
</evidence>
<dbReference type="AlphaFoldDB" id="A0A5B8U8H4"/>
<protein>
    <submittedName>
        <fullName evidence="2">Ferritin-like domain-containing protein</fullName>
    </submittedName>
</protein>
<dbReference type="OrthoDB" id="954262at2"/>
<proteinExistence type="predicted"/>
<dbReference type="PANTHER" id="PTHR31694">
    <property type="entry name" value="DESICCATION-LIKE PROTEIN"/>
    <property type="match status" value="1"/>
</dbReference>
<dbReference type="PANTHER" id="PTHR31694:SF26">
    <property type="entry name" value="OS05G0151100 PROTEIN"/>
    <property type="match status" value="1"/>
</dbReference>
<dbReference type="SUPFAM" id="SSF47240">
    <property type="entry name" value="Ferritin-like"/>
    <property type="match status" value="1"/>
</dbReference>
<dbReference type="InterPro" id="IPR009078">
    <property type="entry name" value="Ferritin-like_SF"/>
</dbReference>
<reference evidence="2 3" key="1">
    <citation type="journal article" date="2018" name="J. Microbiol.">
        <title>Baekduia soli gen. nov., sp. nov., a novel bacterium isolated from the soil of Baekdu Mountain and proposal of a novel family name, Baekduiaceae fam. nov.</title>
        <authorList>
            <person name="An D.S."/>
            <person name="Siddiqi M.Z."/>
            <person name="Kim K.H."/>
            <person name="Yu H.S."/>
            <person name="Im W.T."/>
        </authorList>
    </citation>
    <scope>NUCLEOTIDE SEQUENCE [LARGE SCALE GENOMIC DNA]</scope>
    <source>
        <strain evidence="2 3">BR7-21</strain>
    </source>
</reference>
<sequence>MIRSASRAANTRHMGSDLQGSPMHDQVSVVDFDGDEAVAEAVAGLQEAGSTRGAFFRRAGAVAGAGAAAVLLPSAVAQARSGGSKKNDIKILNFALTLEYLEAAFYAEALAVGGYTGSVLNFAQVVASHEATHVATLQGVLGSKAVKKPSFDFKGTTRHWHSFLRTSKVLEDTGVAAYQGQAPLIHQNAVLGPAGAILAVEARHAAWVRDLLYAGKSVKPAPEAFSVPMSMSEVLSAVKKTGFITS</sequence>
<dbReference type="InterPro" id="IPR052965">
    <property type="entry name" value="Pigment-catalase-like"/>
</dbReference>